<dbReference type="Pfam" id="PF07155">
    <property type="entry name" value="ECF-ribofla_trS"/>
    <property type="match status" value="1"/>
</dbReference>
<evidence type="ECO:0000313" key="4">
    <source>
        <dbReference type="EMBL" id="KRN89122.1"/>
    </source>
</evidence>
<keyword evidence="1 3" id="KW-0812">Transmembrane</keyword>
<keyword evidence="3" id="KW-0472">Membrane</keyword>
<comment type="caution">
    <text evidence="4">The sequence shown here is derived from an EMBL/GenBank/DDBJ whole genome shotgun (WGS) entry which is preliminary data.</text>
</comment>
<feature type="transmembrane region" description="Helical" evidence="3">
    <location>
        <begin position="105"/>
        <end position="124"/>
    </location>
</feature>
<organism evidence="4 5">
    <name type="scientific">Ligilactobacillus ceti DSM 22408</name>
    <dbReference type="NCBI Taxonomy" id="1122146"/>
    <lineage>
        <taxon>Bacteria</taxon>
        <taxon>Bacillati</taxon>
        <taxon>Bacillota</taxon>
        <taxon>Bacilli</taxon>
        <taxon>Lactobacillales</taxon>
        <taxon>Lactobacillaceae</taxon>
        <taxon>Ligilactobacillus</taxon>
    </lineage>
</organism>
<feature type="transmembrane region" description="Helical" evidence="3">
    <location>
        <begin position="136"/>
        <end position="157"/>
    </location>
</feature>
<feature type="transmembrane region" description="Helical" evidence="3">
    <location>
        <begin position="12"/>
        <end position="33"/>
    </location>
</feature>
<dbReference type="PANTHER" id="PTHR37815:SF3">
    <property type="entry name" value="UPF0397 PROTEIN SPR0429"/>
    <property type="match status" value="1"/>
</dbReference>
<dbReference type="OrthoDB" id="411368at2"/>
<dbReference type="PANTHER" id="PTHR37815">
    <property type="entry name" value="UPF0397 PROTEIN BC_2624-RELATED"/>
    <property type="match status" value="1"/>
</dbReference>
<keyword evidence="2 3" id="KW-1133">Transmembrane helix</keyword>
<dbReference type="GO" id="GO:0016020">
    <property type="term" value="C:membrane"/>
    <property type="evidence" value="ECO:0007669"/>
    <property type="project" value="InterPro"/>
</dbReference>
<reference evidence="4 5" key="1">
    <citation type="journal article" date="2015" name="Genome Announc.">
        <title>Expanding the biotechnology potential of lactobacilli through comparative genomics of 213 strains and associated genera.</title>
        <authorList>
            <person name="Sun Z."/>
            <person name="Harris H.M."/>
            <person name="McCann A."/>
            <person name="Guo C."/>
            <person name="Argimon S."/>
            <person name="Zhang W."/>
            <person name="Yang X."/>
            <person name="Jeffery I.B."/>
            <person name="Cooney J.C."/>
            <person name="Kagawa T.F."/>
            <person name="Liu W."/>
            <person name="Song Y."/>
            <person name="Salvetti E."/>
            <person name="Wrobel A."/>
            <person name="Rasinkangas P."/>
            <person name="Parkhill J."/>
            <person name="Rea M.C."/>
            <person name="O'Sullivan O."/>
            <person name="Ritari J."/>
            <person name="Douillard F.P."/>
            <person name="Paul Ross R."/>
            <person name="Yang R."/>
            <person name="Briner A.E."/>
            <person name="Felis G.E."/>
            <person name="de Vos W.M."/>
            <person name="Barrangou R."/>
            <person name="Klaenhammer T.R."/>
            <person name="Caufield P.W."/>
            <person name="Cui Y."/>
            <person name="Zhang H."/>
            <person name="O'Toole P.W."/>
        </authorList>
    </citation>
    <scope>NUCLEOTIDE SEQUENCE [LARGE SCALE GENOMIC DNA]</scope>
    <source>
        <strain evidence="4 5">DSM 22408</strain>
    </source>
</reference>
<evidence type="ECO:0000313" key="5">
    <source>
        <dbReference type="Proteomes" id="UP000051500"/>
    </source>
</evidence>
<keyword evidence="5" id="KW-1185">Reference proteome</keyword>
<dbReference type="PATRIC" id="fig|1122146.4.peg.308"/>
<dbReference type="Gene3D" id="1.10.1760.20">
    <property type="match status" value="1"/>
</dbReference>
<sequence>MEQTMNLKRLTTLALITAVNVAIARIFIIPMPLTHGYINLCDTGIVLAALLFGSRAGGIVGALSGLLLDLIAGYPQYMIFSFLVHGLEGYAVGRIADTDSKQKTKMTIGIVVGVCIVVVGYFFVDTFLYNIQAGLFSIPGNIIQGSVGSLVALPLYWQLKKRVKLA</sequence>
<name>A0A0R2KIB1_9LACO</name>
<dbReference type="STRING" id="1122146.IV53_GL000300"/>
<evidence type="ECO:0008006" key="6">
    <source>
        <dbReference type="Google" id="ProtNLM"/>
    </source>
</evidence>
<dbReference type="Proteomes" id="UP000051500">
    <property type="component" value="Unassembled WGS sequence"/>
</dbReference>
<proteinExistence type="predicted"/>
<feature type="transmembrane region" description="Helical" evidence="3">
    <location>
        <begin position="45"/>
        <end position="68"/>
    </location>
</feature>
<dbReference type="InterPro" id="IPR009825">
    <property type="entry name" value="ECF_substrate-spec-like"/>
</dbReference>
<dbReference type="eggNOG" id="COG4720">
    <property type="taxonomic scope" value="Bacteria"/>
</dbReference>
<evidence type="ECO:0000256" key="3">
    <source>
        <dbReference type="SAM" id="Phobius"/>
    </source>
</evidence>
<evidence type="ECO:0000256" key="2">
    <source>
        <dbReference type="ARBA" id="ARBA00022989"/>
    </source>
</evidence>
<dbReference type="AlphaFoldDB" id="A0A0R2KIB1"/>
<accession>A0A0R2KIB1</accession>
<evidence type="ECO:0000256" key="1">
    <source>
        <dbReference type="ARBA" id="ARBA00022692"/>
    </source>
</evidence>
<dbReference type="EMBL" id="JQBZ01000023">
    <property type="protein sequence ID" value="KRN89122.1"/>
    <property type="molecule type" value="Genomic_DNA"/>
</dbReference>
<protein>
    <recommendedName>
        <fullName evidence="6">Integral membrane protein</fullName>
    </recommendedName>
</protein>
<gene>
    <name evidence="4" type="ORF">IV53_GL000300</name>
</gene>
<dbReference type="RefSeq" id="WP_027106787.1">
    <property type="nucleotide sequence ID" value="NZ_AUHP01000019.1"/>
</dbReference>